<dbReference type="AlphaFoldDB" id="A0A8H7F6V2"/>
<dbReference type="PANTHER" id="PTHR12270">
    <property type="entry name" value="GLYCOSYLTRANSFERASE-RELATED"/>
    <property type="match status" value="1"/>
</dbReference>
<keyword evidence="5 7" id="KW-0472">Membrane</keyword>
<dbReference type="GO" id="GO:0042285">
    <property type="term" value="F:xylosyltransferase activity"/>
    <property type="evidence" value="ECO:0007669"/>
    <property type="project" value="TreeGrafter"/>
</dbReference>
<dbReference type="SUPFAM" id="SSF53448">
    <property type="entry name" value="Nucleotide-diphospho-sugar transferases"/>
    <property type="match status" value="1"/>
</dbReference>
<dbReference type="InterPro" id="IPR029044">
    <property type="entry name" value="Nucleotide-diphossugar_trans"/>
</dbReference>
<comment type="caution">
    <text evidence="8">The sequence shown here is derived from an EMBL/GenBank/DDBJ whole genome shotgun (WGS) entry which is preliminary data.</text>
</comment>
<dbReference type="InterPro" id="IPR051292">
    <property type="entry name" value="Xyl/GlcA_transferase"/>
</dbReference>
<evidence type="ECO:0000313" key="8">
    <source>
        <dbReference type="EMBL" id="KAF7778921.1"/>
    </source>
</evidence>
<keyword evidence="4 7" id="KW-1133">Transmembrane helix</keyword>
<proteinExistence type="predicted"/>
<organism evidence="8 9">
    <name type="scientific">Agaricus bisporus var. burnettii</name>
    <dbReference type="NCBI Taxonomy" id="192524"/>
    <lineage>
        <taxon>Eukaryota</taxon>
        <taxon>Fungi</taxon>
        <taxon>Dikarya</taxon>
        <taxon>Basidiomycota</taxon>
        <taxon>Agaricomycotina</taxon>
        <taxon>Agaricomycetes</taxon>
        <taxon>Agaricomycetidae</taxon>
        <taxon>Agaricales</taxon>
        <taxon>Agaricineae</taxon>
        <taxon>Agaricaceae</taxon>
        <taxon>Agaricus</taxon>
    </lineage>
</organism>
<protein>
    <submittedName>
        <fullName evidence="8">Uncharacterized protein</fullName>
    </submittedName>
</protein>
<evidence type="ECO:0000256" key="5">
    <source>
        <dbReference type="ARBA" id="ARBA00023136"/>
    </source>
</evidence>
<comment type="subcellular location">
    <subcellularLocation>
        <location evidence="1">Membrane</location>
        <topology evidence="1">Single-pass type II membrane protein</topology>
    </subcellularLocation>
</comment>
<gene>
    <name evidence="8" type="ORF">Agabi119p4_3266</name>
</gene>
<reference evidence="8 9" key="1">
    <citation type="journal article" name="Sci. Rep.">
        <title>Telomere-to-telomere assembled and centromere annotated genomes of the two main subspecies of the button mushroom Agaricus bisporus reveal especially polymorphic chromosome ends.</title>
        <authorList>
            <person name="Sonnenberg A.S.M."/>
            <person name="Sedaghat-Telgerd N."/>
            <person name="Lavrijssen B."/>
            <person name="Ohm R.A."/>
            <person name="Hendrickx P.M."/>
            <person name="Scholtmeijer K."/>
            <person name="Baars J.J.P."/>
            <person name="van Peer A."/>
        </authorList>
    </citation>
    <scope>NUCLEOTIDE SEQUENCE [LARGE SCALE GENOMIC DNA]</scope>
    <source>
        <strain evidence="8 9">H119_p4</strain>
    </source>
</reference>
<dbReference type="GO" id="GO:0015020">
    <property type="term" value="F:glucuronosyltransferase activity"/>
    <property type="evidence" value="ECO:0007669"/>
    <property type="project" value="TreeGrafter"/>
</dbReference>
<keyword evidence="2 7" id="KW-0812">Transmembrane</keyword>
<feature type="transmembrane region" description="Helical" evidence="7">
    <location>
        <begin position="248"/>
        <end position="266"/>
    </location>
</feature>
<evidence type="ECO:0000313" key="9">
    <source>
        <dbReference type="Proteomes" id="UP000629468"/>
    </source>
</evidence>
<evidence type="ECO:0000256" key="2">
    <source>
        <dbReference type="ARBA" id="ARBA00022692"/>
    </source>
</evidence>
<dbReference type="EMBL" id="JABXXO010000004">
    <property type="protein sequence ID" value="KAF7778921.1"/>
    <property type="molecule type" value="Genomic_DNA"/>
</dbReference>
<name>A0A8H7F6V2_AGABI</name>
<keyword evidence="3" id="KW-0735">Signal-anchor</keyword>
<dbReference type="Gene3D" id="3.90.550.10">
    <property type="entry name" value="Spore Coat Polysaccharide Biosynthesis Protein SpsA, Chain A"/>
    <property type="match status" value="1"/>
</dbReference>
<evidence type="ECO:0000256" key="7">
    <source>
        <dbReference type="SAM" id="Phobius"/>
    </source>
</evidence>
<dbReference type="Proteomes" id="UP000629468">
    <property type="component" value="Unassembled WGS sequence"/>
</dbReference>
<evidence type="ECO:0000256" key="4">
    <source>
        <dbReference type="ARBA" id="ARBA00022989"/>
    </source>
</evidence>
<keyword evidence="6" id="KW-0325">Glycoprotein</keyword>
<dbReference type="PANTHER" id="PTHR12270:SF25">
    <property type="entry name" value="GLYCOSYLTRANSFERASE-LIKE PROTEIN LARGE"/>
    <property type="match status" value="1"/>
</dbReference>
<evidence type="ECO:0000256" key="3">
    <source>
        <dbReference type="ARBA" id="ARBA00022968"/>
    </source>
</evidence>
<dbReference type="GO" id="GO:0035269">
    <property type="term" value="P:protein O-linked glycosylation via mannose"/>
    <property type="evidence" value="ECO:0007669"/>
    <property type="project" value="TreeGrafter"/>
</dbReference>
<evidence type="ECO:0000256" key="1">
    <source>
        <dbReference type="ARBA" id="ARBA00004606"/>
    </source>
</evidence>
<accession>A0A8H7F6V2</accession>
<evidence type="ECO:0000256" key="6">
    <source>
        <dbReference type="ARBA" id="ARBA00023180"/>
    </source>
</evidence>
<sequence length="685" mass="77731">MGCFKKVKVDNRCKDSSRESVDRSSEIISAIFKRYSVRPQVGEGPEWAQRCKKWVEYPALDVDRPWWEPCPDCQSREVDLHRKDLIARDVDIAEWALDLTYKMIKVIKVIEERAKNELLLEMQRTGQIKSGGRLSPSSQPNDSPPPYITEMLWEVVMSSLQIIRYVIGNSYQGKKYAQASPQLYRSLCTILEALLVHIMPAESPYGHNRTPSSQFTLTTYPGGSYDTTFQLQHQGGLSFLLAFRRRRYCLTIAIVVFLLIYSFVFFSSASSDKTASINTQFDVADSATTKFAGQTTVFVTLPAQPTTTQSNGALSEIQEPEPVVFVLVVWSRPSAIEGALLVKSILMYNTSPSEFHIVCDDDAEEFLRSRFALVHHPQRDVLVRFYKLTWQSMLDRIQREGTISTDHSAGLPGLMKLFLHEIVPVRRGIYIDTDAFFISDPTLLWSVFKDFKASTAIVMSSHPDQDSPEWHHASRICSCVMLLEFEKLRSLRLMDSSIYRSDSSNRFAPALAPDAFRAMYGLPGGDGHGQYENVRLGDQGYWWAIIDHRPDIYEPLSFDFEVTSCLMNTYNTGLGDDNVEEATELSRQSFLKGTPQEGKIVRPKLLHFNCLHGTDVYMEWKGWSNPEELLTQRWGPAVKYHNGYKWIWLNSGHASVRIETTGVTFADETFASDAGVPIPGTETDS</sequence>
<dbReference type="GO" id="GO:0016020">
    <property type="term" value="C:membrane"/>
    <property type="evidence" value="ECO:0007669"/>
    <property type="project" value="UniProtKB-SubCell"/>
</dbReference>